<dbReference type="CDD" id="cd02968">
    <property type="entry name" value="SCO"/>
    <property type="match status" value="1"/>
</dbReference>
<dbReference type="GO" id="GO:0046872">
    <property type="term" value="F:metal ion binding"/>
    <property type="evidence" value="ECO:0007669"/>
    <property type="project" value="UniProtKB-KW"/>
</dbReference>
<dbReference type="SUPFAM" id="SSF52833">
    <property type="entry name" value="Thioredoxin-like"/>
    <property type="match status" value="1"/>
</dbReference>
<evidence type="ECO:0000313" key="10">
    <source>
        <dbReference type="Proteomes" id="UP000245887"/>
    </source>
</evidence>
<evidence type="ECO:0000313" key="8">
    <source>
        <dbReference type="EMBL" id="PVY78149.1"/>
    </source>
</evidence>
<accession>A0A2A2I491</accession>
<organism evidence="7 9">
    <name type="scientific">Tamilnaduibacter salinus</name>
    <dbReference type="NCBI Taxonomy" id="1484056"/>
    <lineage>
        <taxon>Bacteria</taxon>
        <taxon>Pseudomonadati</taxon>
        <taxon>Pseudomonadota</taxon>
        <taxon>Gammaproteobacteria</taxon>
        <taxon>Pseudomonadales</taxon>
        <taxon>Marinobacteraceae</taxon>
        <taxon>Tamilnaduibacter</taxon>
    </lineage>
</organism>
<evidence type="ECO:0000256" key="2">
    <source>
        <dbReference type="ARBA" id="ARBA00023008"/>
    </source>
</evidence>
<feature type="binding site" evidence="3">
    <location>
        <position position="77"/>
    </location>
    <ligand>
        <name>Cu cation</name>
        <dbReference type="ChEBI" id="CHEBI:23378"/>
    </ligand>
</feature>
<dbReference type="AlphaFoldDB" id="A0A2A2I491"/>
<name>A0A2A2I491_9GAMM</name>
<sequence>MRCQKRFFAAASAALAVTLLSGCGSSEPSFHAKDISGLMPELSYSLTNSKGEPASASDYEGQVRAMFFGFTNCPDVCPTTMAELNKAVKAMPDDKQDDMTVLFVSVDPERDTPEKLAQYTNFFGDRIVGMTGPEASLRDLAKRYRTTFGYGEPNEEGNYDVSHSGAIYVFDEQGKARLLMRSDLTPEQMAADFEALMTEAG</sequence>
<comment type="similarity">
    <text evidence="1">Belongs to the SCO1/2 family.</text>
</comment>
<dbReference type="InterPro" id="IPR003782">
    <property type="entry name" value="SCO1/SenC"/>
</dbReference>
<dbReference type="EMBL" id="NMPM01000024">
    <property type="protein sequence ID" value="PAV26412.1"/>
    <property type="molecule type" value="Genomic_DNA"/>
</dbReference>
<evidence type="ECO:0000259" key="6">
    <source>
        <dbReference type="PROSITE" id="PS51352"/>
    </source>
</evidence>
<proteinExistence type="inferred from homology"/>
<dbReference type="PANTHER" id="PTHR12151">
    <property type="entry name" value="ELECTRON TRANSPORT PROTIN SCO1/SENC FAMILY MEMBER"/>
    <property type="match status" value="1"/>
</dbReference>
<evidence type="ECO:0000256" key="3">
    <source>
        <dbReference type="PIRSR" id="PIRSR603782-1"/>
    </source>
</evidence>
<evidence type="ECO:0000256" key="5">
    <source>
        <dbReference type="SAM" id="SignalP"/>
    </source>
</evidence>
<evidence type="ECO:0000313" key="7">
    <source>
        <dbReference type="EMBL" id="PAV26412.1"/>
    </source>
</evidence>
<dbReference type="InterPro" id="IPR013766">
    <property type="entry name" value="Thioredoxin_domain"/>
</dbReference>
<dbReference type="PROSITE" id="PS51257">
    <property type="entry name" value="PROKAR_LIPOPROTEIN"/>
    <property type="match status" value="1"/>
</dbReference>
<dbReference type="Pfam" id="PF02630">
    <property type="entry name" value="SCO1-SenC"/>
    <property type="match status" value="1"/>
</dbReference>
<evidence type="ECO:0000256" key="4">
    <source>
        <dbReference type="PIRSR" id="PIRSR603782-2"/>
    </source>
</evidence>
<keyword evidence="3" id="KW-0479">Metal-binding</keyword>
<dbReference type="EMBL" id="QEKQ01000002">
    <property type="protein sequence ID" value="PVY78149.1"/>
    <property type="molecule type" value="Genomic_DNA"/>
</dbReference>
<evidence type="ECO:0000256" key="1">
    <source>
        <dbReference type="ARBA" id="ARBA00010996"/>
    </source>
</evidence>
<feature type="signal peptide" evidence="5">
    <location>
        <begin position="1"/>
        <end position="26"/>
    </location>
</feature>
<evidence type="ECO:0000313" key="9">
    <source>
        <dbReference type="Proteomes" id="UP000218332"/>
    </source>
</evidence>
<dbReference type="Proteomes" id="UP000245887">
    <property type="component" value="Unassembled WGS sequence"/>
</dbReference>
<feature type="binding site" evidence="3">
    <location>
        <position position="73"/>
    </location>
    <ligand>
        <name>Cu cation</name>
        <dbReference type="ChEBI" id="CHEBI:23378"/>
    </ligand>
</feature>
<keyword evidence="2 3" id="KW-0186">Copper</keyword>
<gene>
    <name evidence="8" type="ORF">C8D92_102185</name>
    <name evidence="7" type="ORF">CF392_06155</name>
</gene>
<feature type="domain" description="Thioredoxin" evidence="6">
    <location>
        <begin position="21"/>
        <end position="201"/>
    </location>
</feature>
<dbReference type="PANTHER" id="PTHR12151:SF25">
    <property type="entry name" value="LINALOOL DEHYDRATASE_ISOMERASE DOMAIN-CONTAINING PROTEIN"/>
    <property type="match status" value="1"/>
</dbReference>
<dbReference type="PROSITE" id="PS51352">
    <property type="entry name" value="THIOREDOXIN_2"/>
    <property type="match status" value="1"/>
</dbReference>
<dbReference type="OrthoDB" id="9790194at2"/>
<feature type="disulfide bond" description="Redox-active" evidence="4">
    <location>
        <begin position="73"/>
        <end position="77"/>
    </location>
</feature>
<keyword evidence="9" id="KW-1185">Reference proteome</keyword>
<feature type="binding site" evidence="3">
    <location>
        <position position="163"/>
    </location>
    <ligand>
        <name>Cu cation</name>
        <dbReference type="ChEBI" id="CHEBI:23378"/>
    </ligand>
</feature>
<protein>
    <submittedName>
        <fullName evidence="7">Cytochrome c oxidase assembly protein</fullName>
    </submittedName>
    <submittedName>
        <fullName evidence="8">Protein SCO1/2</fullName>
    </submittedName>
</protein>
<reference evidence="7 9" key="1">
    <citation type="submission" date="2017-07" db="EMBL/GenBank/DDBJ databases">
        <title>Tamlnaduibacter salinus (Mi-7) genome sequencing.</title>
        <authorList>
            <person name="Verma A."/>
            <person name="Krishnamurthi S."/>
        </authorList>
    </citation>
    <scope>NUCLEOTIDE SEQUENCE [LARGE SCALE GENOMIC DNA]</scope>
    <source>
        <strain evidence="7 9">Mi-7</strain>
    </source>
</reference>
<reference evidence="8 10" key="2">
    <citation type="submission" date="2018-04" db="EMBL/GenBank/DDBJ databases">
        <title>Genomic Encyclopedia of Type Strains, Phase IV (KMG-IV): sequencing the most valuable type-strain genomes for metagenomic binning, comparative biology and taxonomic classification.</title>
        <authorList>
            <person name="Goeker M."/>
        </authorList>
    </citation>
    <scope>NUCLEOTIDE SEQUENCE [LARGE SCALE GENOMIC DNA]</scope>
    <source>
        <strain evidence="8 10">DSM 28688</strain>
    </source>
</reference>
<keyword evidence="5" id="KW-0732">Signal</keyword>
<comment type="caution">
    <text evidence="7">The sequence shown here is derived from an EMBL/GenBank/DDBJ whole genome shotgun (WGS) entry which is preliminary data.</text>
</comment>
<feature type="chain" id="PRO_5033298755" evidence="5">
    <location>
        <begin position="27"/>
        <end position="201"/>
    </location>
</feature>
<dbReference type="InterPro" id="IPR036249">
    <property type="entry name" value="Thioredoxin-like_sf"/>
</dbReference>
<dbReference type="Proteomes" id="UP000218332">
    <property type="component" value="Unassembled WGS sequence"/>
</dbReference>
<keyword evidence="4" id="KW-1015">Disulfide bond</keyword>
<dbReference type="Gene3D" id="3.40.30.10">
    <property type="entry name" value="Glutaredoxin"/>
    <property type="match status" value="1"/>
</dbReference>